<evidence type="ECO:0000313" key="4">
    <source>
        <dbReference type="Proteomes" id="UP000183107"/>
    </source>
</evidence>
<accession>A0A1I5D3Q9</accession>
<keyword evidence="4" id="KW-1185">Reference proteome</keyword>
<dbReference type="InterPro" id="IPR006597">
    <property type="entry name" value="Sel1-like"/>
</dbReference>
<dbReference type="InterPro" id="IPR050767">
    <property type="entry name" value="Sel1_AlgK"/>
</dbReference>
<reference evidence="4" key="1">
    <citation type="submission" date="2016-10" db="EMBL/GenBank/DDBJ databases">
        <authorList>
            <person name="Varghese N."/>
        </authorList>
    </citation>
    <scope>NUCLEOTIDE SEQUENCE [LARGE SCALE GENOMIC DNA]</scope>
    <source>
        <strain evidence="4">Nsp8</strain>
    </source>
</reference>
<evidence type="ECO:0000256" key="2">
    <source>
        <dbReference type="SAM" id="Phobius"/>
    </source>
</evidence>
<dbReference type="RefSeq" id="WP_083396759.1">
    <property type="nucleotide sequence ID" value="NZ_FOVJ01000005.1"/>
</dbReference>
<evidence type="ECO:0000256" key="1">
    <source>
        <dbReference type="SAM" id="MobiDB-lite"/>
    </source>
</evidence>
<dbReference type="SMART" id="SM00671">
    <property type="entry name" value="SEL1"/>
    <property type="match status" value="2"/>
</dbReference>
<evidence type="ECO:0008006" key="5">
    <source>
        <dbReference type="Google" id="ProtNLM"/>
    </source>
</evidence>
<keyword evidence="2" id="KW-0472">Membrane</keyword>
<name>A0A1I5D3Q9_9PROT</name>
<dbReference type="OrthoDB" id="8561742at2"/>
<dbReference type="InterPro" id="IPR011990">
    <property type="entry name" value="TPR-like_helical_dom_sf"/>
</dbReference>
<dbReference type="SUPFAM" id="SSF81901">
    <property type="entry name" value="HCP-like"/>
    <property type="match status" value="1"/>
</dbReference>
<gene>
    <name evidence="3" type="ORF">SAMN05216386_2192</name>
</gene>
<dbReference type="AlphaFoldDB" id="A0A1I5D3Q9"/>
<sequence>MYAKCIKCGSERTHGSRVRPGERTISMLFLRPIRCRDCKERFWVQNPNAYLALGGALTLTVLFVVMVWLVIEQNMADQYVAPASSIEPEKSAVAGAGTSTQSQGGYADTAIASVKPSAGIKSAPGTKSQGQLTQSAKDDHHFAVRLYQESAENGNSDAQYKLGLLYLTGNGALQDFAEAAKWLKLAAEQGYGLAQYELGLIYRTGYGLAADQVQSYVWLNLAAAAGIQQAVTARDDVMRTLSSKQLSQGQKIAREWLAARPEPKARNNHSDGSQPDASAAPTHDAASYAAALPPR</sequence>
<dbReference type="PANTHER" id="PTHR11102">
    <property type="entry name" value="SEL-1-LIKE PROTEIN"/>
    <property type="match status" value="1"/>
</dbReference>
<evidence type="ECO:0000313" key="3">
    <source>
        <dbReference type="EMBL" id="SFN93862.1"/>
    </source>
</evidence>
<dbReference type="Proteomes" id="UP000183107">
    <property type="component" value="Unassembled WGS sequence"/>
</dbReference>
<keyword evidence="2" id="KW-0812">Transmembrane</keyword>
<dbReference type="Gene3D" id="1.25.40.10">
    <property type="entry name" value="Tetratricopeptide repeat domain"/>
    <property type="match status" value="1"/>
</dbReference>
<organism evidence="3 4">
    <name type="scientific">Nitrosospira briensis</name>
    <dbReference type="NCBI Taxonomy" id="35799"/>
    <lineage>
        <taxon>Bacteria</taxon>
        <taxon>Pseudomonadati</taxon>
        <taxon>Pseudomonadota</taxon>
        <taxon>Betaproteobacteria</taxon>
        <taxon>Nitrosomonadales</taxon>
        <taxon>Nitrosomonadaceae</taxon>
        <taxon>Nitrosospira</taxon>
    </lineage>
</organism>
<proteinExistence type="predicted"/>
<dbReference type="Pfam" id="PF08238">
    <property type="entry name" value="Sel1"/>
    <property type="match status" value="3"/>
</dbReference>
<protein>
    <recommendedName>
        <fullName evidence="5">Sel1 repeat-containing protein</fullName>
    </recommendedName>
</protein>
<feature type="region of interest" description="Disordered" evidence="1">
    <location>
        <begin position="257"/>
        <end position="295"/>
    </location>
</feature>
<dbReference type="EMBL" id="FOVJ01000005">
    <property type="protein sequence ID" value="SFN93862.1"/>
    <property type="molecule type" value="Genomic_DNA"/>
</dbReference>
<keyword evidence="2" id="KW-1133">Transmembrane helix</keyword>
<feature type="transmembrane region" description="Helical" evidence="2">
    <location>
        <begin position="49"/>
        <end position="71"/>
    </location>
</feature>
<dbReference type="PANTHER" id="PTHR11102:SF160">
    <property type="entry name" value="ERAD-ASSOCIATED E3 UBIQUITIN-PROTEIN LIGASE COMPONENT HRD3"/>
    <property type="match status" value="1"/>
</dbReference>